<dbReference type="SUPFAM" id="SSF54427">
    <property type="entry name" value="NTF2-like"/>
    <property type="match status" value="1"/>
</dbReference>
<dbReference type="InterPro" id="IPR037401">
    <property type="entry name" value="SnoaL-like"/>
</dbReference>
<dbReference type="AlphaFoldDB" id="A0A563ELM2"/>
<accession>A0A563ELM2</accession>
<evidence type="ECO:0000313" key="3">
    <source>
        <dbReference type="Proteomes" id="UP000316639"/>
    </source>
</evidence>
<protein>
    <submittedName>
        <fullName evidence="2">Nuclear transport factor 2 family protein</fullName>
    </submittedName>
</protein>
<evidence type="ECO:0000313" key="2">
    <source>
        <dbReference type="EMBL" id="TWP48017.1"/>
    </source>
</evidence>
<reference evidence="2 3" key="1">
    <citation type="submission" date="2019-07" db="EMBL/GenBank/DDBJ databases">
        <title>Lentzea xizangensis sp. nov., isolated from Qinghai-Tibetan Plateau Soils.</title>
        <authorList>
            <person name="Huang J."/>
        </authorList>
    </citation>
    <scope>NUCLEOTIDE SEQUENCE [LARGE SCALE GENOMIC DNA]</scope>
    <source>
        <strain evidence="2 3">FXJ1.1311</strain>
    </source>
</reference>
<sequence length="119" mass="13138">MTDRTALVTALAYHRAWTGHDFELAMTYVAPDIVVDAPAGRLEGAQAFRAFMGPFERMLTASELVAAFGDEETAVLMYRTETVVVPDAPGAEHLTIHNGLITRMRIVFDRLPFEAARKA</sequence>
<dbReference type="Gene3D" id="3.10.450.50">
    <property type="match status" value="1"/>
</dbReference>
<dbReference type="InterPro" id="IPR032710">
    <property type="entry name" value="NTF2-like_dom_sf"/>
</dbReference>
<dbReference type="Proteomes" id="UP000316639">
    <property type="component" value="Unassembled WGS sequence"/>
</dbReference>
<dbReference type="Pfam" id="PF12680">
    <property type="entry name" value="SnoaL_2"/>
    <property type="match status" value="1"/>
</dbReference>
<dbReference type="OrthoDB" id="3257148at2"/>
<organism evidence="2 3">
    <name type="scientific">Lentzea tibetensis</name>
    <dbReference type="NCBI Taxonomy" id="2591470"/>
    <lineage>
        <taxon>Bacteria</taxon>
        <taxon>Bacillati</taxon>
        <taxon>Actinomycetota</taxon>
        <taxon>Actinomycetes</taxon>
        <taxon>Pseudonocardiales</taxon>
        <taxon>Pseudonocardiaceae</taxon>
        <taxon>Lentzea</taxon>
    </lineage>
</organism>
<evidence type="ECO:0000259" key="1">
    <source>
        <dbReference type="Pfam" id="PF12680"/>
    </source>
</evidence>
<keyword evidence="3" id="KW-1185">Reference proteome</keyword>
<comment type="caution">
    <text evidence="2">The sequence shown here is derived from an EMBL/GenBank/DDBJ whole genome shotgun (WGS) entry which is preliminary data.</text>
</comment>
<gene>
    <name evidence="2" type="ORF">FKR81_30605</name>
</gene>
<dbReference type="RefSeq" id="WP_146357148.1">
    <property type="nucleotide sequence ID" value="NZ_VOBR01000023.1"/>
</dbReference>
<proteinExistence type="predicted"/>
<dbReference type="EMBL" id="VOBR01000023">
    <property type="protein sequence ID" value="TWP48017.1"/>
    <property type="molecule type" value="Genomic_DNA"/>
</dbReference>
<name>A0A563ELM2_9PSEU</name>
<feature type="domain" description="SnoaL-like" evidence="1">
    <location>
        <begin position="12"/>
        <end position="104"/>
    </location>
</feature>